<evidence type="ECO:0000256" key="5">
    <source>
        <dbReference type="ARBA" id="ARBA00023002"/>
    </source>
</evidence>
<dbReference type="Gene3D" id="1.10.540.10">
    <property type="entry name" value="Acyl-CoA dehydrogenase/oxidase, N-terminal domain"/>
    <property type="match status" value="1"/>
</dbReference>
<organism evidence="11 12">
    <name type="scientific">Streptomyces daliensis</name>
    <dbReference type="NCBI Taxonomy" id="299421"/>
    <lineage>
        <taxon>Bacteria</taxon>
        <taxon>Bacillati</taxon>
        <taxon>Actinomycetota</taxon>
        <taxon>Actinomycetes</taxon>
        <taxon>Kitasatosporales</taxon>
        <taxon>Streptomycetaceae</taxon>
        <taxon>Streptomyces</taxon>
    </lineage>
</organism>
<dbReference type="GO" id="GO:0050660">
    <property type="term" value="F:flavin adenine dinucleotide binding"/>
    <property type="evidence" value="ECO:0007669"/>
    <property type="project" value="InterPro"/>
</dbReference>
<dbReference type="Pfam" id="PF02770">
    <property type="entry name" value="Acyl-CoA_dh_M"/>
    <property type="match status" value="1"/>
</dbReference>
<feature type="region of interest" description="Disordered" evidence="7">
    <location>
        <begin position="383"/>
        <end position="407"/>
    </location>
</feature>
<comment type="similarity">
    <text evidence="2 6">Belongs to the acyl-CoA dehydrogenase family.</text>
</comment>
<feature type="domain" description="Acyl-CoA dehydrogenase/oxidase N-terminal" evidence="10">
    <location>
        <begin position="7"/>
        <end position="118"/>
    </location>
</feature>
<comment type="cofactor">
    <cofactor evidence="1 6">
        <name>FAD</name>
        <dbReference type="ChEBI" id="CHEBI:57692"/>
    </cofactor>
</comment>
<dbReference type="Gene3D" id="2.40.110.10">
    <property type="entry name" value="Butyryl-CoA Dehydrogenase, subunit A, domain 2"/>
    <property type="match status" value="1"/>
</dbReference>
<dbReference type="PANTHER" id="PTHR43884">
    <property type="entry name" value="ACYL-COA DEHYDROGENASE"/>
    <property type="match status" value="1"/>
</dbReference>
<dbReference type="GO" id="GO:0003995">
    <property type="term" value="F:acyl-CoA dehydrogenase activity"/>
    <property type="evidence" value="ECO:0007669"/>
    <property type="project" value="TreeGrafter"/>
</dbReference>
<sequence length="407" mass="43521">MGEHYLTQEHRALRATVRDFAEREVGPRVREMESARTVAVELTRLIADQRLIGATIPRAYGGMGTGHLAKTVIIEELSRVSAAMGAMVQASQLGTAPLCLFGSTEQKKTWLPAIASGDCLPTIAVTEPDSGGHVLGMTSTADRDDDEWVLNGGKTYVGNSHVGNLHTVVARTGPGSQGLSAFLVEADRPGCSLIEQQPTMGLHGFSFGELRFENCRIPAAHMLGTEGDGLAVAYASSVLYGRPNLAAVALGIHQATVETTAAFCAQRHRYGAPLADLGSVKLQLGQMTSRLMTAQLTAYHAVHLLDGGQPCDEWLINSKLVNTEYARASAHDAMNIHGAAALGTDLPIERYRRDAEHIFAPAGTSDIQRLRLAEATLGTTKGSWSDKLADRVRPETAPANARPQPRS</sequence>
<dbReference type="SUPFAM" id="SSF47203">
    <property type="entry name" value="Acyl-CoA dehydrogenase C-terminal domain-like"/>
    <property type="match status" value="1"/>
</dbReference>
<gene>
    <name evidence="11" type="ORF">KDA82_21715</name>
</gene>
<proteinExistence type="inferred from homology"/>
<evidence type="ECO:0000256" key="4">
    <source>
        <dbReference type="ARBA" id="ARBA00022827"/>
    </source>
</evidence>
<dbReference type="InterPro" id="IPR006091">
    <property type="entry name" value="Acyl-CoA_Oxase/DH_mid-dom"/>
</dbReference>
<dbReference type="EMBL" id="JAGSMN010000502">
    <property type="protein sequence ID" value="MBR7675586.1"/>
    <property type="molecule type" value="Genomic_DNA"/>
</dbReference>
<evidence type="ECO:0000256" key="6">
    <source>
        <dbReference type="RuleBase" id="RU362125"/>
    </source>
</evidence>
<keyword evidence="3 6" id="KW-0285">Flavoprotein</keyword>
<keyword evidence="4 6" id="KW-0274">FAD</keyword>
<evidence type="ECO:0000256" key="7">
    <source>
        <dbReference type="SAM" id="MobiDB-lite"/>
    </source>
</evidence>
<dbReference type="SUPFAM" id="SSF56645">
    <property type="entry name" value="Acyl-CoA dehydrogenase NM domain-like"/>
    <property type="match status" value="1"/>
</dbReference>
<evidence type="ECO:0000256" key="2">
    <source>
        <dbReference type="ARBA" id="ARBA00009347"/>
    </source>
</evidence>
<evidence type="ECO:0000256" key="1">
    <source>
        <dbReference type="ARBA" id="ARBA00001974"/>
    </source>
</evidence>
<dbReference type="Proteomes" id="UP000675554">
    <property type="component" value="Unassembled WGS sequence"/>
</dbReference>
<evidence type="ECO:0000259" key="10">
    <source>
        <dbReference type="Pfam" id="PF02771"/>
    </source>
</evidence>
<dbReference type="InterPro" id="IPR009075">
    <property type="entry name" value="AcylCo_DH/oxidase_C"/>
</dbReference>
<evidence type="ECO:0000256" key="3">
    <source>
        <dbReference type="ARBA" id="ARBA00022630"/>
    </source>
</evidence>
<dbReference type="InterPro" id="IPR013786">
    <property type="entry name" value="AcylCoA_DH/ox_N"/>
</dbReference>
<feature type="domain" description="Acyl-CoA dehydrogenase/oxidase C-terminal" evidence="8">
    <location>
        <begin position="227"/>
        <end position="375"/>
    </location>
</feature>
<evidence type="ECO:0000259" key="8">
    <source>
        <dbReference type="Pfam" id="PF00441"/>
    </source>
</evidence>
<dbReference type="AlphaFoldDB" id="A0A8T4ITF7"/>
<dbReference type="PANTHER" id="PTHR43884:SF12">
    <property type="entry name" value="ISOVALERYL-COA DEHYDROGENASE, MITOCHONDRIAL-RELATED"/>
    <property type="match status" value="1"/>
</dbReference>
<dbReference type="InterPro" id="IPR037069">
    <property type="entry name" value="AcylCoA_DH/ox_N_sf"/>
</dbReference>
<dbReference type="Pfam" id="PF02771">
    <property type="entry name" value="Acyl-CoA_dh_N"/>
    <property type="match status" value="1"/>
</dbReference>
<keyword evidence="12" id="KW-1185">Reference proteome</keyword>
<dbReference type="InterPro" id="IPR036250">
    <property type="entry name" value="AcylCo_DH-like_C"/>
</dbReference>
<keyword evidence="5 6" id="KW-0560">Oxidoreductase</keyword>
<evidence type="ECO:0000259" key="9">
    <source>
        <dbReference type="Pfam" id="PF02770"/>
    </source>
</evidence>
<evidence type="ECO:0000313" key="11">
    <source>
        <dbReference type="EMBL" id="MBR7675586.1"/>
    </source>
</evidence>
<dbReference type="Pfam" id="PF00441">
    <property type="entry name" value="Acyl-CoA_dh_1"/>
    <property type="match status" value="1"/>
</dbReference>
<evidence type="ECO:0000313" key="12">
    <source>
        <dbReference type="Proteomes" id="UP000675554"/>
    </source>
</evidence>
<accession>A0A8T4ITF7</accession>
<feature type="domain" description="Acyl-CoA oxidase/dehydrogenase middle" evidence="9">
    <location>
        <begin position="123"/>
        <end position="215"/>
    </location>
</feature>
<dbReference type="FunFam" id="1.10.540.10:FF:000002">
    <property type="entry name" value="Acyl-CoA dehydrogenase FadE19"/>
    <property type="match status" value="1"/>
</dbReference>
<dbReference type="Gene3D" id="1.20.140.10">
    <property type="entry name" value="Butyryl-CoA Dehydrogenase, subunit A, domain 3"/>
    <property type="match status" value="1"/>
</dbReference>
<comment type="caution">
    <text evidence="11">The sequence shown here is derived from an EMBL/GenBank/DDBJ whole genome shotgun (WGS) entry which is preliminary data.</text>
</comment>
<name>A0A8T4ITF7_9ACTN</name>
<protein>
    <submittedName>
        <fullName evidence="11">Acyl-CoA dehydrogenase family protein</fullName>
    </submittedName>
</protein>
<dbReference type="InterPro" id="IPR046373">
    <property type="entry name" value="Acyl-CoA_Oxase/DH_mid-dom_sf"/>
</dbReference>
<reference evidence="11" key="1">
    <citation type="submission" date="2021-04" db="EMBL/GenBank/DDBJ databases">
        <title>Sequencing of actinobacteria type strains.</title>
        <authorList>
            <person name="Nguyen G.-S."/>
            <person name="Wentzel A."/>
        </authorList>
    </citation>
    <scope>NUCLEOTIDE SEQUENCE</scope>
    <source>
        <strain evidence="11">DSM 42095</strain>
    </source>
</reference>
<dbReference type="InterPro" id="IPR009100">
    <property type="entry name" value="AcylCoA_DH/oxidase_NM_dom_sf"/>
</dbReference>